<feature type="compositionally biased region" description="Acidic residues" evidence="1">
    <location>
        <begin position="259"/>
        <end position="332"/>
    </location>
</feature>
<feature type="compositionally biased region" description="Gly residues" evidence="1">
    <location>
        <begin position="240"/>
        <end position="256"/>
    </location>
</feature>
<name>A0A437QXY5_9PROT</name>
<accession>A0A437QXY5</accession>
<feature type="compositionally biased region" description="Pro residues" evidence="1">
    <location>
        <begin position="353"/>
        <end position="387"/>
    </location>
</feature>
<dbReference type="RefSeq" id="WP_127764778.1">
    <property type="nucleotide sequence ID" value="NZ_SADE01000001.1"/>
</dbReference>
<dbReference type="Pfam" id="PF04773">
    <property type="entry name" value="FecR"/>
    <property type="match status" value="1"/>
</dbReference>
<dbReference type="AlphaFoldDB" id="A0A437QXY5"/>
<gene>
    <name evidence="3" type="ORF">EOI86_09270</name>
</gene>
<proteinExistence type="predicted"/>
<evidence type="ECO:0000256" key="1">
    <source>
        <dbReference type="SAM" id="MobiDB-lite"/>
    </source>
</evidence>
<reference evidence="4" key="1">
    <citation type="submission" date="2019-01" db="EMBL/GenBank/DDBJ databases">
        <title>Gri0909 isolated from a small marine red alga.</title>
        <authorList>
            <person name="Kim J."/>
            <person name="Jeong S.E."/>
            <person name="Jeon C.O."/>
        </authorList>
    </citation>
    <scope>NUCLEOTIDE SEQUENCE [LARGE SCALE GENOMIC DNA]</scope>
    <source>
        <strain evidence="4">Gri0909</strain>
    </source>
</reference>
<dbReference type="PANTHER" id="PTHR38731">
    <property type="entry name" value="LIPL45-RELATED LIPOPROTEIN-RELATED"/>
    <property type="match status" value="1"/>
</dbReference>
<protein>
    <recommendedName>
        <fullName evidence="2">FecR protein domain-containing protein</fullName>
    </recommendedName>
</protein>
<sequence>MPTDNDSNREQDAVLSVQALHENDSHTPHIQLAQGAPSIGSVASLTGAATIVRATGETVQAEVGTPVFQDDTFETAAGGGVGLSFDDGSTFSLGPDARLTIDSYVYDAGGADSNMVMNLAQGAFSFVSGQVAKSGDNNMTIVTPTATIGIRGTAGAGDDDEIVLLQEPGQQLGELTVTTQGGTVSLTTPNSYTNTTNPLAPPTPPAPRSLGEIQSQFGGALRQLPVQLPANQNLPTGADGNNGGGGAGSGAEGNAGEGENTEGEDGEGEDGEGEDGEGEDGEGEDGEGEDGEGEDGEGEDGDGEDGEGEGGDGEDGDGEDGEGEGGEGEGGEGESTGEALPQTSGDDSLAAAPTPPPPIVPNVAPPGLAPPPPPPPPSPPPPPPPDPVIDDGGGDGGGSLGEENIIQVNSSSTVTLTAAPDRIEVIGGEVAVTIVGTLEGGDSIIDVTNTGAQAILINDVTSHSFTVDGIEDVQFGDMTGSELHSIAIAGTGTVIFNTNSGPLDANFTGDDTDNTFNIGSGISGISFISANMGGGFDTVNINTDVEVNLLLGEVELVSSALGGTQNVVMGNEAFGVSFDLGSGAFDELSLADGGNNITVANTETIAGGAGADILELLDSSAEDVNLGGGSDTITMNSDPLSGGFFNGGAGTDTLNLASGSSNTASVVNFEFINGVIGTSESLFLNSTVGNSPIIDLGDFDDADLLSLGNGGNDVTVLDLKNFQGGDGDDFVSLLTALDSTSDYDGGGSGNDIDTLILLDDTANSAVINDFEKIEGNSTTGIDLIFEAGSQVNTDITFTGTGADTITIDSIGSFANVDGVEFVFGGVGNDTIINIGASGTIFTLGDGGDVATGASVASDIFEYVAQTDADVGELEQITNFQAGTDEIDISTLIQGTFAYIGAAGFSESGNTEARFVDGTETLEIDLNGDAVADMEIIMNGITANDLTDSDFGQTIAQT</sequence>
<dbReference type="PANTHER" id="PTHR38731:SF1">
    <property type="entry name" value="FECR PROTEIN DOMAIN-CONTAINING PROTEIN"/>
    <property type="match status" value="1"/>
</dbReference>
<feature type="compositionally biased region" description="Low complexity" evidence="1">
    <location>
        <begin position="185"/>
        <end position="198"/>
    </location>
</feature>
<organism evidence="3 4">
    <name type="scientific">Hwanghaeella grinnelliae</name>
    <dbReference type="NCBI Taxonomy" id="2500179"/>
    <lineage>
        <taxon>Bacteria</taxon>
        <taxon>Pseudomonadati</taxon>
        <taxon>Pseudomonadota</taxon>
        <taxon>Alphaproteobacteria</taxon>
        <taxon>Rhodospirillales</taxon>
        <taxon>Rhodospirillaceae</taxon>
        <taxon>Hwanghaeella</taxon>
    </lineage>
</organism>
<dbReference type="OrthoDB" id="5485153at2"/>
<dbReference type="Proteomes" id="UP000287447">
    <property type="component" value="Unassembled WGS sequence"/>
</dbReference>
<dbReference type="EMBL" id="SADE01000001">
    <property type="protein sequence ID" value="RVU39407.1"/>
    <property type="molecule type" value="Genomic_DNA"/>
</dbReference>
<comment type="caution">
    <text evidence="3">The sequence shown here is derived from an EMBL/GenBank/DDBJ whole genome shotgun (WGS) entry which is preliminary data.</text>
</comment>
<keyword evidence="4" id="KW-1185">Reference proteome</keyword>
<dbReference type="InterPro" id="IPR006860">
    <property type="entry name" value="FecR"/>
</dbReference>
<evidence type="ECO:0000259" key="2">
    <source>
        <dbReference type="Pfam" id="PF04773"/>
    </source>
</evidence>
<evidence type="ECO:0000313" key="4">
    <source>
        <dbReference type="Proteomes" id="UP000287447"/>
    </source>
</evidence>
<evidence type="ECO:0000313" key="3">
    <source>
        <dbReference type="EMBL" id="RVU39407.1"/>
    </source>
</evidence>
<dbReference type="PRINTS" id="PR00313">
    <property type="entry name" value="CABNDNGRPT"/>
</dbReference>
<feature type="region of interest" description="Disordered" evidence="1">
    <location>
        <begin position="179"/>
        <end position="212"/>
    </location>
</feature>
<feature type="region of interest" description="Disordered" evidence="1">
    <location>
        <begin position="230"/>
        <end position="403"/>
    </location>
</feature>
<feature type="domain" description="FecR protein" evidence="2">
    <location>
        <begin position="71"/>
        <end position="155"/>
    </location>
</feature>